<evidence type="ECO:0000313" key="1">
    <source>
        <dbReference type="EMBL" id="MFB8773943.1"/>
    </source>
</evidence>
<dbReference type="RefSeq" id="WP_376732705.1">
    <property type="nucleotide sequence ID" value="NZ_JAYMRP010000010.1"/>
</dbReference>
<evidence type="ECO:0008006" key="3">
    <source>
        <dbReference type="Google" id="ProtNLM"/>
    </source>
</evidence>
<keyword evidence="2" id="KW-1185">Reference proteome</keyword>
<comment type="caution">
    <text evidence="1">The sequence shown here is derived from an EMBL/GenBank/DDBJ whole genome shotgun (WGS) entry which is preliminary data.</text>
</comment>
<protein>
    <recommendedName>
        <fullName evidence="3">MmcQ/YjbR family DNA-binding protein</fullName>
    </recommendedName>
</protein>
<dbReference type="InterPro" id="IPR058532">
    <property type="entry name" value="YjbR/MT2646/Rv2570-like"/>
</dbReference>
<reference evidence="1 2" key="1">
    <citation type="submission" date="2024-01" db="EMBL/GenBank/DDBJ databases">
        <title>Genome mining of biosynthetic gene clusters to explore secondary metabolites of Streptomyces sp.</title>
        <authorList>
            <person name="Baig A."/>
            <person name="Ajitkumar Shintre N."/>
            <person name="Kumar H."/>
            <person name="Anbarasu A."/>
            <person name="Ramaiah S."/>
        </authorList>
    </citation>
    <scope>NUCLEOTIDE SEQUENCE [LARGE SCALE GENOMIC DNA]</scope>
    <source>
        <strain evidence="1 2">A57</strain>
    </source>
</reference>
<sequence length="108" mass="12007">MDDRPTDLFTRTSMSALARPDVTTGTMMGFPCLRVAGEFFASCDRRSGDLIVKLPRERVQELIEAGVGSPFAPAGRTFREWVLVSDRDETLWVDLIDEARVFVAAKAP</sequence>
<accession>A0ABV5EB60</accession>
<dbReference type="Proteomes" id="UP001585080">
    <property type="component" value="Unassembled WGS sequence"/>
</dbReference>
<dbReference type="EMBL" id="JAYMRP010000010">
    <property type="protein sequence ID" value="MFB8773943.1"/>
    <property type="molecule type" value="Genomic_DNA"/>
</dbReference>
<organism evidence="1 2">
    <name type="scientific">Streptomyces broussonetiae</name>
    <dbReference type="NCBI Taxonomy" id="2686304"/>
    <lineage>
        <taxon>Bacteria</taxon>
        <taxon>Bacillati</taxon>
        <taxon>Actinomycetota</taxon>
        <taxon>Actinomycetes</taxon>
        <taxon>Kitasatosporales</taxon>
        <taxon>Streptomycetaceae</taxon>
        <taxon>Streptomyces</taxon>
    </lineage>
</organism>
<evidence type="ECO:0000313" key="2">
    <source>
        <dbReference type="Proteomes" id="UP001585080"/>
    </source>
</evidence>
<dbReference type="Pfam" id="PF04237">
    <property type="entry name" value="YjbR"/>
    <property type="match status" value="1"/>
</dbReference>
<name>A0ABV5EB60_9ACTN</name>
<gene>
    <name evidence="1" type="ORF">VSS16_14580</name>
</gene>
<proteinExistence type="predicted"/>